<dbReference type="EMBL" id="SSOP01000051">
    <property type="protein sequence ID" value="KAB5592884.1"/>
    <property type="molecule type" value="Genomic_DNA"/>
</dbReference>
<feature type="compositionally biased region" description="Basic and acidic residues" evidence="1">
    <location>
        <begin position="130"/>
        <end position="140"/>
    </location>
</feature>
<feature type="region of interest" description="Disordered" evidence="1">
    <location>
        <begin position="437"/>
        <end position="492"/>
    </location>
</feature>
<comment type="caution">
    <text evidence="2">The sequence shown here is derived from an EMBL/GenBank/DDBJ whole genome shotgun (WGS) entry which is preliminary data.</text>
</comment>
<feature type="compositionally biased region" description="Polar residues" evidence="1">
    <location>
        <begin position="320"/>
        <end position="329"/>
    </location>
</feature>
<feature type="compositionally biased region" description="Basic and acidic residues" evidence="1">
    <location>
        <begin position="257"/>
        <end position="281"/>
    </location>
</feature>
<feature type="compositionally biased region" description="Basic residues" evidence="1">
    <location>
        <begin position="469"/>
        <end position="483"/>
    </location>
</feature>
<reference evidence="2 3" key="1">
    <citation type="journal article" date="2019" name="Fungal Biol. Biotechnol.">
        <title>Draft genome sequence of fastidious pathogen Ceratobasidium theobromae, which causes vascular-streak dieback in Theobroma cacao.</title>
        <authorList>
            <person name="Ali S.S."/>
            <person name="Asman A."/>
            <person name="Shao J."/>
            <person name="Firmansyah A.P."/>
            <person name="Susilo A.W."/>
            <person name="Rosmana A."/>
            <person name="McMahon P."/>
            <person name="Junaid M."/>
            <person name="Guest D."/>
            <person name="Kheng T.Y."/>
            <person name="Meinhardt L.W."/>
            <person name="Bailey B.A."/>
        </authorList>
    </citation>
    <scope>NUCLEOTIDE SEQUENCE [LARGE SCALE GENOMIC DNA]</scope>
    <source>
        <strain evidence="2 3">CT2</strain>
    </source>
</reference>
<feature type="region of interest" description="Disordered" evidence="1">
    <location>
        <begin position="560"/>
        <end position="600"/>
    </location>
</feature>
<protein>
    <submittedName>
        <fullName evidence="2">Uncharacterized protein</fullName>
    </submittedName>
</protein>
<gene>
    <name evidence="2" type="ORF">CTheo_3673</name>
</gene>
<organism evidence="2 3">
    <name type="scientific">Ceratobasidium theobromae</name>
    <dbReference type="NCBI Taxonomy" id="1582974"/>
    <lineage>
        <taxon>Eukaryota</taxon>
        <taxon>Fungi</taxon>
        <taxon>Dikarya</taxon>
        <taxon>Basidiomycota</taxon>
        <taxon>Agaricomycotina</taxon>
        <taxon>Agaricomycetes</taxon>
        <taxon>Cantharellales</taxon>
        <taxon>Ceratobasidiaceae</taxon>
        <taxon>Ceratobasidium</taxon>
    </lineage>
</organism>
<feature type="compositionally biased region" description="Low complexity" evidence="1">
    <location>
        <begin position="570"/>
        <end position="585"/>
    </location>
</feature>
<accession>A0A5N5QMH8</accession>
<dbReference type="AlphaFoldDB" id="A0A5N5QMH8"/>
<name>A0A5N5QMH8_9AGAM</name>
<feature type="compositionally biased region" description="Low complexity" evidence="1">
    <location>
        <begin position="147"/>
        <end position="158"/>
    </location>
</feature>
<proteinExistence type="predicted"/>
<evidence type="ECO:0000313" key="3">
    <source>
        <dbReference type="Proteomes" id="UP000383932"/>
    </source>
</evidence>
<feature type="compositionally biased region" description="Polar residues" evidence="1">
    <location>
        <begin position="90"/>
        <end position="107"/>
    </location>
</feature>
<dbReference type="OrthoDB" id="3250004at2759"/>
<sequence>MNMPNLKAEKYIEDTHCVEGTRMQKSDHPATSRPDIFSKFVRLVGLWEFRGHKSLEGHCESSRPEHLVNIGGGRAHTPVTVHFSCGRLPTSKSQETLRSSSDSTLTVSAAEDGGKPQGTVTNTPWTHVVDGSRAKTERQSTRRRAKLSPLSESTTSLTPIPEAASVHERNSLISAPAPKKLADFADEDALMETDSIRARAAIAMARAQLEHSRPASYFRKIERSSNRMMMLPGELEEQSALQAAKARGEKILAQLKTNEKPKLDDHADEKVQDNSIKKPGEEDVGSMQKTVGQSQAMVLTLMAAKEAVSQRTIMRKKSHSPTASLSTQDLPKLKRPDKPFQGLYQAGDIPPSPPPSIPLPRLPSKCAATLNALNDLEGLRRSKTPREPIAYNGLPTEYRSNNDVLQHIDMLMQSLLDSHPETPSELEARRPYCSLPSRRGRCGTGSTMDDSAYVPRSRPAEPPVTPLSAKRRSSSMRQMKRPSPKAACSQSPASPLLTVPVITSRTLSTQSAVTHSGTSEPAPRAYCELEFGALPSSKKASKSLGFNHYGGLLHPSHAAGVSTHPKYGSHSRSASPKSSLSPISSGNTEKHFQQFTSTSSLRSMRYLDRPEF</sequence>
<feature type="region of interest" description="Disordered" evidence="1">
    <location>
        <begin position="90"/>
        <end position="158"/>
    </location>
</feature>
<dbReference type="Proteomes" id="UP000383932">
    <property type="component" value="Unassembled WGS sequence"/>
</dbReference>
<feature type="region of interest" description="Disordered" evidence="1">
    <location>
        <begin position="257"/>
        <end position="288"/>
    </location>
</feature>
<feature type="region of interest" description="Disordered" evidence="1">
    <location>
        <begin position="313"/>
        <end position="335"/>
    </location>
</feature>
<evidence type="ECO:0000256" key="1">
    <source>
        <dbReference type="SAM" id="MobiDB-lite"/>
    </source>
</evidence>
<evidence type="ECO:0000313" key="2">
    <source>
        <dbReference type="EMBL" id="KAB5592884.1"/>
    </source>
</evidence>
<keyword evidence="3" id="KW-1185">Reference proteome</keyword>